<dbReference type="RefSeq" id="WP_217792947.1">
    <property type="nucleotide sequence ID" value="NZ_JAHSPG010000014.1"/>
</dbReference>
<accession>A0A9E2S9U7</accession>
<dbReference type="AlphaFoldDB" id="A0A9E2S9U7"/>
<dbReference type="Proteomes" id="UP000812270">
    <property type="component" value="Unassembled WGS sequence"/>
</dbReference>
<organism evidence="1 2">
    <name type="scientific">Pinibacter aurantiacus</name>
    <dbReference type="NCBI Taxonomy" id="2851599"/>
    <lineage>
        <taxon>Bacteria</taxon>
        <taxon>Pseudomonadati</taxon>
        <taxon>Bacteroidota</taxon>
        <taxon>Chitinophagia</taxon>
        <taxon>Chitinophagales</taxon>
        <taxon>Chitinophagaceae</taxon>
        <taxon>Pinibacter</taxon>
    </lineage>
</organism>
<dbReference type="EMBL" id="JAHSPG010000014">
    <property type="protein sequence ID" value="MBV4359091.1"/>
    <property type="molecule type" value="Genomic_DNA"/>
</dbReference>
<proteinExistence type="predicted"/>
<keyword evidence="2" id="KW-1185">Reference proteome</keyword>
<evidence type="ECO:0000313" key="2">
    <source>
        <dbReference type="Proteomes" id="UP000812270"/>
    </source>
</evidence>
<reference evidence="1" key="1">
    <citation type="submission" date="2021-06" db="EMBL/GenBank/DDBJ databases">
        <authorList>
            <person name="Huq M.A."/>
        </authorList>
    </citation>
    <scope>NUCLEOTIDE SEQUENCE</scope>
    <source>
        <strain evidence="1">MAH-26</strain>
    </source>
</reference>
<gene>
    <name evidence="1" type="ORF">KTO63_18125</name>
</gene>
<protein>
    <submittedName>
        <fullName evidence="1">Uncharacterized protein</fullName>
    </submittedName>
</protein>
<name>A0A9E2S9U7_9BACT</name>
<comment type="caution">
    <text evidence="1">The sequence shown here is derived from an EMBL/GenBank/DDBJ whole genome shotgun (WGS) entry which is preliminary data.</text>
</comment>
<sequence length="51" mass="5767">MLHCSFSILRFPFEADRYGPLADDAHLLLSPAFFLSAGKHPTEYVNKNNVD</sequence>
<evidence type="ECO:0000313" key="1">
    <source>
        <dbReference type="EMBL" id="MBV4359091.1"/>
    </source>
</evidence>